<dbReference type="AlphaFoldDB" id="X1FLE3"/>
<proteinExistence type="predicted"/>
<reference evidence="1" key="1">
    <citation type="journal article" date="2014" name="Front. Microbiol.">
        <title>High frequency of phylogenetically diverse reductive dehalogenase-homologous genes in deep subseafloor sedimentary metagenomes.</title>
        <authorList>
            <person name="Kawai M."/>
            <person name="Futagami T."/>
            <person name="Toyoda A."/>
            <person name="Takaki Y."/>
            <person name="Nishi S."/>
            <person name="Hori S."/>
            <person name="Arai W."/>
            <person name="Tsubouchi T."/>
            <person name="Morono Y."/>
            <person name="Uchiyama I."/>
            <person name="Ito T."/>
            <person name="Fujiyama A."/>
            <person name="Inagaki F."/>
            <person name="Takami H."/>
        </authorList>
    </citation>
    <scope>NUCLEOTIDE SEQUENCE</scope>
    <source>
        <strain evidence="1">Expedition CK06-06</strain>
    </source>
</reference>
<protein>
    <recommendedName>
        <fullName evidence="2">Roadblock/LAMTOR2 domain-containing protein</fullName>
    </recommendedName>
</protein>
<sequence>MFESFLKKVITIDGVTGCIAVNPQDGSIMVQEGDINPSLEDITAFFGSGFDVVSSSLEVKGLKFSYLEKENQKFIILVKEGGYIGCELSATVLFETIIEKILGIEKADIEIKEAEKVSISATSELSQESRFLKSKIRQINLLIDEFSEGADRTQWIGIVKEKFSENEIGKKIISTFRFDDNVMSFEGSLDPEVKEEDISTVSKLVTDSLCRKAVGIFGAIEAKKKVHNVIEKLGIPK</sequence>
<name>X1FLE3_9ZZZZ</name>
<organism evidence="1">
    <name type="scientific">marine sediment metagenome</name>
    <dbReference type="NCBI Taxonomy" id="412755"/>
    <lineage>
        <taxon>unclassified sequences</taxon>
        <taxon>metagenomes</taxon>
        <taxon>ecological metagenomes</taxon>
    </lineage>
</organism>
<comment type="caution">
    <text evidence="1">The sequence shown here is derived from an EMBL/GenBank/DDBJ whole genome shotgun (WGS) entry which is preliminary data.</text>
</comment>
<gene>
    <name evidence="1" type="ORF">S03H2_17236</name>
</gene>
<evidence type="ECO:0000313" key="1">
    <source>
        <dbReference type="EMBL" id="GAH45792.1"/>
    </source>
</evidence>
<accession>X1FLE3</accession>
<dbReference type="EMBL" id="BARU01008869">
    <property type="protein sequence ID" value="GAH45792.1"/>
    <property type="molecule type" value="Genomic_DNA"/>
</dbReference>
<evidence type="ECO:0008006" key="2">
    <source>
        <dbReference type="Google" id="ProtNLM"/>
    </source>
</evidence>